<dbReference type="AlphaFoldDB" id="A0A7P0TBD0"/>
<reference evidence="1 2" key="3">
    <citation type="journal article" date="2004" name="Nature">
        <title>Finishing the euchromatic sequence of the human genome.</title>
        <authorList>
            <consortium name="International Human Genome Sequencing Consortium"/>
        </authorList>
    </citation>
    <scope>NUCLEOTIDE SEQUENCE [LARGE SCALE GENOMIC DNA]</scope>
</reference>
<dbReference type="EMBL" id="AL035634">
    <property type="status" value="NOT_ANNOTATED_CDS"/>
    <property type="molecule type" value="Genomic_DNA"/>
</dbReference>
<organism evidence="1 2">
    <name type="scientific">Homo sapiens</name>
    <name type="common">Human</name>
    <dbReference type="NCBI Taxonomy" id="9606"/>
    <lineage>
        <taxon>Eukaryota</taxon>
        <taxon>Metazoa</taxon>
        <taxon>Chordata</taxon>
        <taxon>Craniata</taxon>
        <taxon>Vertebrata</taxon>
        <taxon>Euteleostomi</taxon>
        <taxon>Mammalia</taxon>
        <taxon>Eutheria</taxon>
        <taxon>Euarchontoglires</taxon>
        <taxon>Primates</taxon>
        <taxon>Haplorrhini</taxon>
        <taxon>Catarrhini</taxon>
        <taxon>Hominidae</taxon>
        <taxon>Homo</taxon>
    </lineage>
</organism>
<dbReference type="EMBL" id="AL139330">
    <property type="status" value="NOT_ANNOTATED_CDS"/>
    <property type="molecule type" value="Genomic_DNA"/>
</dbReference>
<reference evidence="1" key="4">
    <citation type="submission" date="2025-08" db="UniProtKB">
        <authorList>
            <consortium name="Ensembl"/>
        </authorList>
    </citation>
    <scope>IDENTIFICATION</scope>
</reference>
<dbReference type="GeneTree" id="ENSGT00940000156557"/>
<sequence>MATKQLVMMMTGMKTGMGPNPLPTLRIQSQLMQAALSEETVVLVPHP</sequence>
<dbReference type="OpenTargets" id="ENSG00000130340"/>
<protein>
    <submittedName>
        <fullName evidence="1">Sorting nexin 9</fullName>
    </submittedName>
</protein>
<accession>A0A7P0TBD0</accession>
<keyword evidence="2" id="KW-1185">Reference proteome</keyword>
<dbReference type="EMBL" id="AL133510">
    <property type="status" value="NOT_ANNOTATED_CDS"/>
    <property type="molecule type" value="Genomic_DNA"/>
</dbReference>
<dbReference type="SMR" id="A0A7P0TBD0"/>
<dbReference type="HGNC" id="HGNC:14973">
    <property type="gene designation" value="SNX9"/>
</dbReference>
<dbReference type="Bgee" id="ENSG00000130340">
    <property type="expression patterns" value="Expressed in cartilage tissue and 185 other cell types or tissues"/>
</dbReference>
<reference evidence="1 2" key="1">
    <citation type="journal article" date="2001" name="Nature">
        <title>Initial sequencing and analysis of the human genome.</title>
        <authorList>
            <consortium name="International Human Genome Sequencing Consortium"/>
            <person name="Lander E.S."/>
            <person name="Linton L.M."/>
            <person name="Birren B."/>
            <person name="Nusbaum C."/>
            <person name="Zody M.C."/>
            <person name="Baldwin J."/>
            <person name="Devon K."/>
            <person name="Dewar K."/>
            <person name="Doyle M."/>
            <person name="FitzHugh W."/>
            <person name="Funke R."/>
            <person name="Gage D."/>
            <person name="Harris K."/>
            <person name="Heaford A."/>
            <person name="Howland J."/>
            <person name="Kann L."/>
            <person name="Lehoczky J."/>
            <person name="LeVine R."/>
            <person name="McEwan P."/>
            <person name="McKernan K."/>
            <person name="Meldrim J."/>
            <person name="Mesirov J.P."/>
            <person name="Miranda C."/>
            <person name="Morris W."/>
            <person name="Naylor J."/>
            <person name="Raymond C."/>
            <person name="Rosetti M."/>
            <person name="Santos R."/>
            <person name="Sheridan A."/>
            <person name="Sougnez C."/>
            <person name="Stange-Thomann N."/>
            <person name="Stojanovic N."/>
            <person name="Subramanian A."/>
            <person name="Wyman D."/>
            <person name="Rogers J."/>
            <person name="Sulston J."/>
            <person name="Ainscough R."/>
            <person name="Beck S."/>
            <person name="Bentley D."/>
            <person name="Burton J."/>
            <person name="Clee C."/>
            <person name="Carter N."/>
            <person name="Coulson A."/>
            <person name="Deadman R."/>
            <person name="Deloukas P."/>
            <person name="Dunham A."/>
            <person name="Dunham I."/>
            <person name="Durbin R."/>
            <person name="French L."/>
            <person name="Grafham D."/>
            <person name="Gregory S."/>
            <person name="Hubbard T."/>
            <person name="Humphray S."/>
            <person name="Hunt A."/>
            <person name="Jones M."/>
            <person name="Lloyd C."/>
            <person name="McMurray A."/>
            <person name="Matthews L."/>
            <person name="Mercer S."/>
            <person name="Milne S."/>
            <person name="Mullikin J.C."/>
            <person name="Mungall A."/>
            <person name="Plumb R."/>
            <person name="Ross M."/>
            <person name="Shownkeen R."/>
            <person name="Sims S."/>
            <person name="Waterston R.H."/>
            <person name="Wilson R.K."/>
            <person name="Hillier L.W."/>
            <person name="McPherson J.D."/>
            <person name="Marra M.A."/>
            <person name="Mardis E.R."/>
            <person name="Fulton L.A."/>
            <person name="Chinwalla A.T."/>
            <person name="Pepin K.H."/>
            <person name="Gish W.R."/>
            <person name="Chissoe S.L."/>
            <person name="Wendl M.C."/>
            <person name="Delehaunty K.D."/>
            <person name="Miner T.L."/>
            <person name="Delehaunty A."/>
            <person name="Kramer J.B."/>
            <person name="Cook L.L."/>
            <person name="Fulton R.S."/>
            <person name="Johnson D.L."/>
            <person name="Minx P.J."/>
            <person name="Clifton S.W."/>
            <person name="Hawkins T."/>
            <person name="Branscomb E."/>
            <person name="Predki P."/>
            <person name="Richardson P."/>
            <person name="Wenning S."/>
            <person name="Slezak T."/>
            <person name="Doggett N."/>
            <person name="Cheng J.F."/>
            <person name="Olsen A."/>
            <person name="Lucas S."/>
            <person name="Elkin C."/>
            <person name="Uberbacher E."/>
            <person name="Frazier M."/>
            <person name="Gibbs R.A."/>
            <person name="Muzny D.M."/>
            <person name="Scherer S.E."/>
            <person name="Bouck J.B."/>
            <person name="Sodergren E.J."/>
            <person name="Worley K.C."/>
            <person name="Rives C.M."/>
            <person name="Gorrell J.H."/>
            <person name="Metzker M.L."/>
            <person name="Naylor S.L."/>
            <person name="Kucherlapati R.S."/>
            <person name="Nelson D.L."/>
            <person name="Weinstock G.M."/>
            <person name="Sakaki Y."/>
            <person name="Fujiyama A."/>
            <person name="Hattori M."/>
            <person name="Yada T."/>
            <person name="Toyoda A."/>
            <person name="Itoh T."/>
            <person name="Kawagoe C."/>
            <person name="Watanabe H."/>
            <person name="Totoki Y."/>
            <person name="Taylor T."/>
            <person name="Weissenbach J."/>
            <person name="Heilig R."/>
            <person name="Saurin W."/>
            <person name="Artiguenave F."/>
            <person name="Brottier P."/>
            <person name="Bruls T."/>
            <person name="Pelletier E."/>
            <person name="Robert C."/>
            <person name="Wincker P."/>
            <person name="Smith D.R."/>
            <person name="Doucette-Stamm L."/>
            <person name="Rubenfield M."/>
            <person name="Weinstock K."/>
            <person name="Lee H.M."/>
            <person name="Dubois J."/>
            <person name="Rosenthal A."/>
            <person name="Platzer M."/>
            <person name="Nyakatura G."/>
            <person name="Taudien S."/>
            <person name="Rump A."/>
            <person name="Yang H."/>
            <person name="Yu J."/>
            <person name="Wang J."/>
            <person name="Huang G."/>
            <person name="Gu J."/>
            <person name="Hood L."/>
            <person name="Rowen L."/>
            <person name="Madan A."/>
            <person name="Qin S."/>
            <person name="Davis R.W."/>
            <person name="Federspiel N.A."/>
            <person name="Abola A.P."/>
            <person name="Proctor M.J."/>
            <person name="Myers R.M."/>
            <person name="Schmutz J."/>
            <person name="Dickson M."/>
            <person name="Grimwood J."/>
            <person name="Cox D.R."/>
            <person name="Olson M.V."/>
            <person name="Kaul R."/>
            <person name="Raymond C."/>
            <person name="Shimizu N."/>
            <person name="Kawasaki K."/>
            <person name="Minoshima S."/>
            <person name="Evans G.A."/>
            <person name="Athanasiou M."/>
            <person name="Schultz R."/>
            <person name="Roe B.A."/>
            <person name="Chen F."/>
            <person name="Pan H."/>
            <person name="Ramser J."/>
            <person name="Lehrach H."/>
            <person name="Reinhardt R."/>
            <person name="McCombie W.R."/>
            <person name="de la Bastide M."/>
            <person name="Dedhia N."/>
            <person name="Blocker H."/>
            <person name="Hornischer K."/>
            <person name="Nordsiek G."/>
            <person name="Agarwala R."/>
            <person name="Aravind L."/>
            <person name="Bailey J.A."/>
            <person name="Bateman A."/>
            <person name="Batzoglou S."/>
            <person name="Birney E."/>
            <person name="Bork P."/>
            <person name="Brown D.G."/>
            <person name="Burge C.B."/>
            <person name="Cerutti L."/>
            <person name="Chen H.C."/>
            <person name="Church D."/>
            <person name="Clamp M."/>
            <person name="Copley R.R."/>
            <person name="Doerks T."/>
            <person name="Eddy S.R."/>
            <person name="Eichler E.E."/>
            <person name="Furey T.S."/>
            <person name="Galagan J."/>
            <person name="Gilbert J.G."/>
            <person name="Harmon C."/>
            <person name="Hayashizaki Y."/>
            <person name="Haussler D."/>
            <person name="Hermjakob H."/>
            <person name="Hokamp K."/>
            <person name="Jang W."/>
            <person name="Johnson L.S."/>
            <person name="Jones T.A."/>
            <person name="Kasif S."/>
            <person name="Kaspryzk A."/>
            <person name="Kennedy S."/>
            <person name="Kent W.J."/>
            <person name="Kitts P."/>
            <person name="Koonin E.V."/>
            <person name="Korf I."/>
            <person name="Kulp D."/>
            <person name="Lancet D."/>
            <person name="Lowe T.M."/>
            <person name="McLysaght A."/>
            <person name="Mikkelsen T."/>
            <person name="Moran J.V."/>
            <person name="Mulder N."/>
            <person name="Pollara V.J."/>
            <person name="Ponting C.P."/>
            <person name="Schuler G."/>
            <person name="Schultz J."/>
            <person name="Slater G."/>
            <person name="Smit A.F."/>
            <person name="Stupka E."/>
            <person name="Szustakowski J."/>
            <person name="Thierry-Mieg D."/>
            <person name="Thierry-Mieg J."/>
            <person name="Wagner L."/>
            <person name="Wallis J."/>
            <person name="Wheeler R."/>
            <person name="Williams A."/>
            <person name="Wolf Y.I."/>
            <person name="Wolfe K.H."/>
            <person name="Yang S.P."/>
            <person name="Yeh R.F."/>
            <person name="Collins F."/>
            <person name="Guyer M.S."/>
            <person name="Peterson J."/>
            <person name="Felsenfeld A."/>
            <person name="Wetterstrand K.A."/>
            <person name="Patrinos A."/>
            <person name="Morgan M.J."/>
            <person name="de Jong P."/>
            <person name="Catanese J.J."/>
            <person name="Osoegawa K."/>
            <person name="Shizuya H."/>
            <person name="Choi S."/>
            <person name="Chen Y.J."/>
        </authorList>
    </citation>
    <scope>NUCLEOTIDE SEQUENCE [LARGE SCALE GENOMIC DNA]</scope>
</reference>
<dbReference type="EMBL" id="AL391863">
    <property type="status" value="NOT_ANNOTATED_CDS"/>
    <property type="molecule type" value="Genomic_DNA"/>
</dbReference>
<evidence type="ECO:0000313" key="2">
    <source>
        <dbReference type="Proteomes" id="UP000005640"/>
    </source>
</evidence>
<reference evidence="1 2" key="2">
    <citation type="journal article" date="2003" name="Nature">
        <title>The DNA sequence and analysis of human chromosome 6.</title>
        <authorList>
            <person name="Mungall A.J."/>
            <person name="Palmer S.A."/>
            <person name="Sims S.K."/>
            <person name="Edwards C.A."/>
            <person name="Ashurst J.L."/>
            <person name="Wilming L."/>
            <person name="Jones M.C."/>
            <person name="Horton R."/>
            <person name="Hunt S.E."/>
            <person name="Scott C.E."/>
            <person name="Gilbert J.G."/>
            <person name="Clamp M.E."/>
            <person name="Bethel G."/>
            <person name="Milne S."/>
            <person name="Ainscough R."/>
            <person name="Almeida J.P."/>
            <person name="Ambrose K.D."/>
            <person name="Andrews T.D."/>
            <person name="Ashwell R.I."/>
            <person name="Babbage A.K."/>
            <person name="Bagguley C.L."/>
            <person name="Bailey J."/>
            <person name="Banerjee R."/>
            <person name="Barker D.J."/>
            <person name="Barlow K.F."/>
            <person name="Bates K."/>
            <person name="Beare D.M."/>
            <person name="Beasley H."/>
            <person name="Beasley O."/>
            <person name="Bird C.P."/>
            <person name="Blakey S."/>
            <person name="Bray-Allen S."/>
            <person name="Brook J."/>
            <person name="Brown A.J."/>
            <person name="Brown J.Y."/>
            <person name="Burford D.C."/>
            <person name="Burrill W."/>
            <person name="Burton J."/>
            <person name="Carder C."/>
            <person name="Carter N.P."/>
            <person name="Chapman J.C."/>
            <person name="Clark S.Y."/>
            <person name="Clark G."/>
            <person name="Clee C.M."/>
            <person name="Clegg S."/>
            <person name="Cobley V."/>
            <person name="Collier R.E."/>
            <person name="Collins J.E."/>
            <person name="Colman L.K."/>
            <person name="Corby N.R."/>
            <person name="Coville G.J."/>
            <person name="Culley K.M."/>
            <person name="Dhami P."/>
            <person name="Davies J."/>
            <person name="Dunn M."/>
            <person name="Earthrowl M.E."/>
            <person name="Ellington A.E."/>
            <person name="Evans K.A."/>
            <person name="Faulkner L."/>
            <person name="Francis M.D."/>
            <person name="Frankish A."/>
            <person name="Frankland J."/>
            <person name="French L."/>
            <person name="Garner P."/>
            <person name="Garnett J."/>
            <person name="Ghori M.J."/>
            <person name="Gilby L.M."/>
            <person name="Gillson C.J."/>
            <person name="Glithero R.J."/>
            <person name="Grafham D.V."/>
            <person name="Grant M."/>
            <person name="Gribble S."/>
            <person name="Griffiths C."/>
            <person name="Griffiths M."/>
            <person name="Hall R."/>
            <person name="Halls K.S."/>
            <person name="Hammond S."/>
            <person name="Harley J.L."/>
            <person name="Hart E.A."/>
            <person name="Heath P.D."/>
            <person name="Heathcott R."/>
            <person name="Holmes S.J."/>
            <person name="Howden P.J."/>
            <person name="Howe K.L."/>
            <person name="Howell G.R."/>
            <person name="Huckle E."/>
            <person name="Humphray S.J."/>
            <person name="Humphries M.D."/>
            <person name="Hunt A.R."/>
            <person name="Johnson C.M."/>
            <person name="Joy A.A."/>
            <person name="Kay M."/>
            <person name="Keenan S.J."/>
            <person name="Kimberley A.M."/>
            <person name="King A."/>
            <person name="Laird G.K."/>
            <person name="Langford C."/>
            <person name="Lawlor S."/>
            <person name="Leongamornlert D.A."/>
            <person name="Leversha M."/>
            <person name="Lloyd C.R."/>
            <person name="Lloyd D.M."/>
            <person name="Loveland J.E."/>
            <person name="Lovell J."/>
            <person name="Martin S."/>
            <person name="Mashreghi-Mohammadi M."/>
            <person name="Maslen G.L."/>
            <person name="Matthews L."/>
            <person name="McCann O.T."/>
            <person name="McLaren S.J."/>
            <person name="McLay K."/>
            <person name="McMurray A."/>
            <person name="Moore M.J."/>
            <person name="Mullikin J.C."/>
            <person name="Niblett D."/>
            <person name="Nickerson T."/>
            <person name="Novik K.L."/>
            <person name="Oliver K."/>
            <person name="Overton-Larty E.K."/>
            <person name="Parker A."/>
            <person name="Patel R."/>
            <person name="Pearce A.V."/>
            <person name="Peck A.I."/>
            <person name="Phillimore B."/>
            <person name="Phillips S."/>
            <person name="Plumb R.W."/>
            <person name="Porter K.M."/>
            <person name="Ramsey Y."/>
            <person name="Ranby S.A."/>
            <person name="Rice C.M."/>
            <person name="Ross M.T."/>
            <person name="Searle S.M."/>
            <person name="Sehra H.K."/>
            <person name="Sheridan E."/>
            <person name="Skuce C.D."/>
            <person name="Smith S."/>
            <person name="Smith M."/>
            <person name="Spraggon L."/>
            <person name="Squares S.L."/>
            <person name="Steward C.A."/>
            <person name="Sycamore N."/>
            <person name="Tamlyn-Hall G."/>
            <person name="Tester J."/>
            <person name="Theaker A.J."/>
            <person name="Thomas D.W."/>
            <person name="Thorpe A."/>
            <person name="Tracey A."/>
            <person name="Tromans A."/>
            <person name="Tubby B."/>
            <person name="Wall M."/>
            <person name="Wallis J.M."/>
            <person name="West A.P."/>
            <person name="White S.S."/>
            <person name="Whitehead S.L."/>
            <person name="Whittaker H."/>
            <person name="Wild A."/>
            <person name="Willey D.J."/>
            <person name="Wilmer T.E."/>
            <person name="Wood J.M."/>
            <person name="Wray P.W."/>
            <person name="Wyatt J.C."/>
            <person name="Young L."/>
            <person name="Younger R.M."/>
            <person name="Bentley D.R."/>
            <person name="Coulson A."/>
            <person name="Durbin R."/>
            <person name="Hubbard T."/>
            <person name="Sulston J.E."/>
            <person name="Dunham I."/>
            <person name="Rogers J."/>
            <person name="Beck S."/>
        </authorList>
    </citation>
    <scope>NUCLEOTIDE SEQUENCE [LARGE SCALE GENOMIC DNA]</scope>
</reference>
<name>A0A7P0TBD0_HUMAN</name>
<dbReference type="OrthoDB" id="10254720at2759"/>
<gene>
    <name evidence="1" type="primary">SNX9</name>
</gene>
<dbReference type="Ensembl" id="ENST00000679790.1">
    <property type="protein sequence ID" value="ENSP00000506493.1"/>
    <property type="gene ID" value="ENSG00000130340.18"/>
</dbReference>
<evidence type="ECO:0000313" key="1">
    <source>
        <dbReference type="Ensembl" id="ENSP00000506493.1"/>
    </source>
</evidence>
<reference evidence="1" key="5">
    <citation type="submission" date="2025-09" db="UniProtKB">
        <authorList>
            <consortium name="Ensembl"/>
        </authorList>
    </citation>
    <scope>IDENTIFICATION</scope>
</reference>
<dbReference type="Proteomes" id="UP000005640">
    <property type="component" value="Chromosome 6"/>
</dbReference>
<proteinExistence type="predicted"/>
<dbReference type="Ensembl" id="ENST00000679790.1">
    <property type="protein sequence ID" value="ENSP00000506493.1"/>
    <property type="gene ID" value="ENSG00000130340.17"/>
</dbReference>